<reference evidence="3" key="1">
    <citation type="submission" date="2022-12" db="EMBL/GenBank/DDBJ databases">
        <authorList>
            <person name="Petersen C."/>
        </authorList>
    </citation>
    <scope>NUCLEOTIDE SEQUENCE</scope>
    <source>
        <strain evidence="3">IBT 35673</strain>
    </source>
</reference>
<comment type="caution">
    <text evidence="3">The sequence shown here is derived from an EMBL/GenBank/DDBJ whole genome shotgun (WGS) entry which is preliminary data.</text>
</comment>
<dbReference type="PANTHER" id="PTHR35395">
    <property type="entry name" value="DUF6536 DOMAIN-CONTAINING PROTEIN"/>
    <property type="match status" value="1"/>
</dbReference>
<dbReference type="Proteomes" id="UP001147695">
    <property type="component" value="Unassembled WGS sequence"/>
</dbReference>
<dbReference type="Pfam" id="PF20163">
    <property type="entry name" value="DUF6536"/>
    <property type="match status" value="1"/>
</dbReference>
<feature type="transmembrane region" description="Helical" evidence="1">
    <location>
        <begin position="352"/>
        <end position="372"/>
    </location>
</feature>
<gene>
    <name evidence="3" type="ORF">N7452_009148</name>
</gene>
<organism evidence="3 4">
    <name type="scientific">Penicillium brevicompactum</name>
    <dbReference type="NCBI Taxonomy" id="5074"/>
    <lineage>
        <taxon>Eukaryota</taxon>
        <taxon>Fungi</taxon>
        <taxon>Dikarya</taxon>
        <taxon>Ascomycota</taxon>
        <taxon>Pezizomycotina</taxon>
        <taxon>Eurotiomycetes</taxon>
        <taxon>Eurotiomycetidae</taxon>
        <taxon>Eurotiales</taxon>
        <taxon>Aspergillaceae</taxon>
        <taxon>Penicillium</taxon>
    </lineage>
</organism>
<dbReference type="EMBL" id="JAPZBQ010000005">
    <property type="protein sequence ID" value="KAJ5328758.1"/>
    <property type="molecule type" value="Genomic_DNA"/>
</dbReference>
<keyword evidence="1" id="KW-0812">Transmembrane</keyword>
<feature type="transmembrane region" description="Helical" evidence="1">
    <location>
        <begin position="633"/>
        <end position="652"/>
    </location>
</feature>
<feature type="transmembrane region" description="Helical" evidence="1">
    <location>
        <begin position="462"/>
        <end position="487"/>
    </location>
</feature>
<sequence length="735" mass="80923">MIANNHSSACKYDAVSSEETAVADPVSTALPTRKKRWIKGLLFCALGVALAFIAHLVLLLKLAAKAFSRGYGWGSSSAVIYDGECDTANRTATGLHVLINVIVLTLTATSSDCCQVLSAPSRGRIDVAHSQRVWVSIGSSSFTNIWYAPRWRKMLWFLVFGTSLPVQMIYNSFVYVSIGANDFGLLHAPKWLDQGSASFDRSTSASFNVSSDFRDAMGMSLKGLSAEIASGSLQQLDAASCTQAYSQGYQIPRSTLVVFTEWWDDESNLEPWTCQTSQNHGQVNVTGSNSKGNSYPCVLFAQEQRKSNGTYVTAGFFPEYAYIFDADNLEQIHSCYSRTVDVSCELSCSLPIGLAVLTCIGLKLLCIIIAALDRRQEIILTVGDAIASFLGRSDPYTLNNCLMTRSNKGHPRSVPTAFRNDYPWVSVFSQAVPFRQGHTPPPQPKRIHSARQRWYYALPERLFRFLLLFKVSIMVLTVLAFVLPNYISGVDVNEGGMSSSEQRINSIYHSKVFLLNGGFIATVLCVNTPQAVISIIYSVYNNTLTRLLLASEYNKYAVEKRPLRVSFPTGKQRSTYWLSIPYRYTIPLLTLFTLAHWLSSQAFSLVQIVPITIQGEHDRSRVTVGVATSSLGMKLMAIPVLVALVAIFVLMFRKFQSAAMPIAMNCSAAISAACHPPVSDTDAAEKPVVWGEVEVNVASLSTALGPGVEDFQTECRHCSFTSQGVKEPGPRILYY</sequence>
<dbReference type="InterPro" id="IPR046623">
    <property type="entry name" value="DUF6536"/>
</dbReference>
<evidence type="ECO:0000259" key="2">
    <source>
        <dbReference type="Pfam" id="PF20163"/>
    </source>
</evidence>
<reference evidence="3" key="2">
    <citation type="journal article" date="2023" name="IMA Fungus">
        <title>Comparative genomic study of the Penicillium genus elucidates a diverse pangenome and 15 lateral gene transfer events.</title>
        <authorList>
            <person name="Petersen C."/>
            <person name="Sorensen T."/>
            <person name="Nielsen M.R."/>
            <person name="Sondergaard T.E."/>
            <person name="Sorensen J.L."/>
            <person name="Fitzpatrick D.A."/>
            <person name="Frisvad J.C."/>
            <person name="Nielsen K.L."/>
        </authorList>
    </citation>
    <scope>NUCLEOTIDE SEQUENCE</scope>
    <source>
        <strain evidence="3">IBT 35673</strain>
    </source>
</reference>
<evidence type="ECO:0000256" key="1">
    <source>
        <dbReference type="SAM" id="Phobius"/>
    </source>
</evidence>
<dbReference type="PANTHER" id="PTHR35395:SF1">
    <property type="entry name" value="DUF6536 DOMAIN-CONTAINING PROTEIN"/>
    <property type="match status" value="1"/>
</dbReference>
<feature type="domain" description="DUF6536" evidence="2">
    <location>
        <begin position="37"/>
        <end position="188"/>
    </location>
</feature>
<evidence type="ECO:0000313" key="4">
    <source>
        <dbReference type="Proteomes" id="UP001147695"/>
    </source>
</evidence>
<evidence type="ECO:0000313" key="3">
    <source>
        <dbReference type="EMBL" id="KAJ5328758.1"/>
    </source>
</evidence>
<dbReference type="AlphaFoldDB" id="A0A9W9UAD8"/>
<keyword evidence="1" id="KW-1133">Transmembrane helix</keyword>
<protein>
    <recommendedName>
        <fullName evidence="2">DUF6536 domain-containing protein</fullName>
    </recommendedName>
</protein>
<proteinExistence type="predicted"/>
<name>A0A9W9UAD8_PENBR</name>
<feature type="transmembrane region" description="Helical" evidence="1">
    <location>
        <begin position="37"/>
        <end position="60"/>
    </location>
</feature>
<keyword evidence="1" id="KW-0472">Membrane</keyword>
<accession>A0A9W9UAD8</accession>